<feature type="domain" description="Tyrosine specific protein phosphatases" evidence="4">
    <location>
        <begin position="193"/>
        <end position="235"/>
    </location>
</feature>
<name>A0A0B2WQU7_METAS</name>
<evidence type="ECO:0000256" key="3">
    <source>
        <dbReference type="SAM" id="MobiDB-lite"/>
    </source>
</evidence>
<keyword evidence="2" id="KW-0378">Hydrolase</keyword>
<accession>A0A0B2WQU7</accession>
<dbReference type="GO" id="GO:0005829">
    <property type="term" value="C:cytosol"/>
    <property type="evidence" value="ECO:0007669"/>
    <property type="project" value="TreeGrafter"/>
</dbReference>
<dbReference type="GO" id="GO:0016314">
    <property type="term" value="F:phosphatidylinositol-3,4,5-trisphosphate 3-phosphatase activity"/>
    <property type="evidence" value="ECO:0007669"/>
    <property type="project" value="UniProtKB-EC"/>
</dbReference>
<feature type="region of interest" description="Disordered" evidence="3">
    <location>
        <begin position="344"/>
        <end position="381"/>
    </location>
</feature>
<feature type="region of interest" description="Disordered" evidence="3">
    <location>
        <begin position="555"/>
        <end position="642"/>
    </location>
</feature>
<dbReference type="PANTHER" id="PTHR12305:SF81">
    <property type="entry name" value="PHOSPHATIDYLINOSITOL 3,4,5-TRISPHOSPHATE 3-PHOSPHATASE AND DUAL-SPECIFICITY PROTEIN PHOSPHATASE PTEN"/>
    <property type="match status" value="1"/>
</dbReference>
<dbReference type="PROSITE" id="PS00383">
    <property type="entry name" value="TYR_PHOSPHATASE_1"/>
    <property type="match status" value="1"/>
</dbReference>
<evidence type="ECO:0000259" key="4">
    <source>
        <dbReference type="PROSITE" id="PS50056"/>
    </source>
</evidence>
<dbReference type="GO" id="GO:0004725">
    <property type="term" value="F:protein tyrosine phosphatase activity"/>
    <property type="evidence" value="ECO:0007669"/>
    <property type="project" value="TreeGrafter"/>
</dbReference>
<gene>
    <name evidence="6" type="ORF">MAM_03560</name>
</gene>
<comment type="caution">
    <text evidence="6">The sequence shown here is derived from an EMBL/GenBank/DDBJ whole genome shotgun (WGS) entry which is preliminary data.</text>
</comment>
<dbReference type="GO" id="GO:0042995">
    <property type="term" value="C:cell projection"/>
    <property type="evidence" value="ECO:0007669"/>
    <property type="project" value="TreeGrafter"/>
</dbReference>
<dbReference type="GO" id="GO:0046856">
    <property type="term" value="P:phosphatidylinositol dephosphorylation"/>
    <property type="evidence" value="ECO:0007669"/>
    <property type="project" value="TreeGrafter"/>
</dbReference>
<dbReference type="Pfam" id="PF00782">
    <property type="entry name" value="DSPc"/>
    <property type="match status" value="1"/>
</dbReference>
<dbReference type="HOGENOM" id="CLU_020105_4_2_1"/>
<dbReference type="InterPro" id="IPR000340">
    <property type="entry name" value="Dual-sp_phosphatase_cat-dom"/>
</dbReference>
<feature type="compositionally biased region" description="Gly residues" evidence="3">
    <location>
        <begin position="604"/>
        <end position="613"/>
    </location>
</feature>
<feature type="compositionally biased region" description="Polar residues" evidence="3">
    <location>
        <begin position="576"/>
        <end position="591"/>
    </location>
</feature>
<feature type="compositionally biased region" description="Acidic residues" evidence="3">
    <location>
        <begin position="633"/>
        <end position="642"/>
    </location>
</feature>
<dbReference type="AlphaFoldDB" id="A0A0B2WQU7"/>
<keyword evidence="7" id="KW-1185">Reference proteome</keyword>
<dbReference type="Gene3D" id="3.90.190.10">
    <property type="entry name" value="Protein tyrosine phosphatase superfamily"/>
    <property type="match status" value="1"/>
</dbReference>
<feature type="compositionally biased region" description="Basic and acidic residues" evidence="3">
    <location>
        <begin position="592"/>
        <end position="603"/>
    </location>
</feature>
<dbReference type="GO" id="GO:0005886">
    <property type="term" value="C:plasma membrane"/>
    <property type="evidence" value="ECO:0007669"/>
    <property type="project" value="TreeGrafter"/>
</dbReference>
<evidence type="ECO:0000259" key="5">
    <source>
        <dbReference type="PROSITE" id="PS51181"/>
    </source>
</evidence>
<dbReference type="PANTHER" id="PTHR12305">
    <property type="entry name" value="PHOSPHATASE WITH HOMOLOGY TO TENSIN"/>
    <property type="match status" value="1"/>
</dbReference>
<evidence type="ECO:0000256" key="2">
    <source>
        <dbReference type="ARBA" id="ARBA00022801"/>
    </source>
</evidence>
<evidence type="ECO:0000313" key="6">
    <source>
        <dbReference type="EMBL" id="KHN98436.1"/>
    </source>
</evidence>
<feature type="compositionally biased region" description="Low complexity" evidence="3">
    <location>
        <begin position="405"/>
        <end position="425"/>
    </location>
</feature>
<dbReference type="OrthoDB" id="16692at2759"/>
<proteinExistence type="predicted"/>
<dbReference type="RefSeq" id="XP_040679502.1">
    <property type="nucleotide sequence ID" value="XM_040822359.1"/>
</dbReference>
<dbReference type="SUPFAM" id="SSF52799">
    <property type="entry name" value="(Phosphotyrosine protein) phosphatases II"/>
    <property type="match status" value="1"/>
</dbReference>
<organism evidence="6 7">
    <name type="scientific">Metarhizium album (strain ARSEF 1941)</name>
    <dbReference type="NCBI Taxonomy" id="1081103"/>
    <lineage>
        <taxon>Eukaryota</taxon>
        <taxon>Fungi</taxon>
        <taxon>Dikarya</taxon>
        <taxon>Ascomycota</taxon>
        <taxon>Pezizomycotina</taxon>
        <taxon>Sordariomycetes</taxon>
        <taxon>Hypocreomycetidae</taxon>
        <taxon>Hypocreales</taxon>
        <taxon>Clavicipitaceae</taxon>
        <taxon>Metarhizium</taxon>
    </lineage>
</organism>
<dbReference type="EC" id="3.1.3.67" evidence="1"/>
<feature type="compositionally biased region" description="Basic and acidic residues" evidence="3">
    <location>
        <begin position="356"/>
        <end position="371"/>
    </location>
</feature>
<feature type="region of interest" description="Disordered" evidence="3">
    <location>
        <begin position="399"/>
        <end position="429"/>
    </location>
</feature>
<dbReference type="GO" id="GO:0005634">
    <property type="term" value="C:nucleus"/>
    <property type="evidence" value="ECO:0007669"/>
    <property type="project" value="TreeGrafter"/>
</dbReference>
<dbReference type="InterPro" id="IPR029023">
    <property type="entry name" value="Tensin_phosphatase"/>
</dbReference>
<dbReference type="STRING" id="1081103.A0A0B2WQU7"/>
<dbReference type="GO" id="GO:0043491">
    <property type="term" value="P:phosphatidylinositol 3-kinase/protein kinase B signal transduction"/>
    <property type="evidence" value="ECO:0007669"/>
    <property type="project" value="TreeGrafter"/>
</dbReference>
<evidence type="ECO:0000313" key="7">
    <source>
        <dbReference type="Proteomes" id="UP000030816"/>
    </source>
</evidence>
<dbReference type="PROSITE" id="PS51181">
    <property type="entry name" value="PPASE_TENSIN"/>
    <property type="match status" value="1"/>
</dbReference>
<dbReference type="InterPro" id="IPR029021">
    <property type="entry name" value="Prot-tyrosine_phosphatase-like"/>
</dbReference>
<dbReference type="EMBL" id="AZHE01000007">
    <property type="protein sequence ID" value="KHN98436.1"/>
    <property type="molecule type" value="Genomic_DNA"/>
</dbReference>
<evidence type="ECO:0000256" key="1">
    <source>
        <dbReference type="ARBA" id="ARBA00013015"/>
    </source>
</evidence>
<feature type="domain" description="Phosphatase tensin-type" evidence="5">
    <location>
        <begin position="12"/>
        <end position="263"/>
    </location>
</feature>
<dbReference type="GO" id="GO:0051896">
    <property type="term" value="P:regulation of phosphatidylinositol 3-kinase/protein kinase B signal transduction"/>
    <property type="evidence" value="ECO:0007669"/>
    <property type="project" value="TreeGrafter"/>
</dbReference>
<sequence>MASILRQIVAGPRVRHPKAQLDLCYVTEFIIVTCVVSPPLPCHARLASPRQRRRDVDVPVGPVPLTRWKSSRSGPSQTWPRVAYRNPLDRLKAFLEDEHGDDWAIWEFRAEGTGYPDDAVYGRVRHYPWPDHQPPPFRLVPMILASMRNWLHGGDLDVQPSSSSSSGPSPSPSPSPGHDSAKAAPAPSGGRHGKRVVVVHCKAGKGRSGTISCSYLISEEGWTAKDAMARFTQRRMKPGFGPGVSIPSQLRWVSYVDRWTRHGKRYVDRPVEIVEIHVWGLRSGVKIGVNGFVRDGKEVREFHAFSARERVVVEPGEPPRSGFVDVVRDLAGYSVGAADKVPEQVELADEANSAGVERKTAGETSGDEAKGGKTKGKLGRKGAQLIQKVQLNLGDGIEKAKSKTGSGSSSSSSNLALEGAAGASSSDDELPGGLEVVFKPAQPIRVPNSDVNVALEQRSRTHKRLNWTMVSAVAHVWFNVFFEGRGPEQQGQADDSGVFTIAWEAMDGFKGSSRKGWRALDKMSVVWRVAGDAGAGGEEIVEPGEGEPVPQVAAADWRGAPGGEGGKSERDLGLRVQTQASADVSCASSLRSVERSNDGHGLGDGDGDGGGSGSCDTDDLEGLRSAGPGGEDLVPDEEPGKK</sequence>
<dbReference type="Proteomes" id="UP000030816">
    <property type="component" value="Unassembled WGS sequence"/>
</dbReference>
<dbReference type="InterPro" id="IPR016130">
    <property type="entry name" value="Tyr_Pase_AS"/>
</dbReference>
<reference evidence="6 7" key="1">
    <citation type="journal article" date="2014" name="Proc. Natl. Acad. Sci. U.S.A.">
        <title>Trajectory and genomic determinants of fungal-pathogen speciation and host adaptation.</title>
        <authorList>
            <person name="Hu X."/>
            <person name="Xiao G."/>
            <person name="Zheng P."/>
            <person name="Shang Y."/>
            <person name="Su Y."/>
            <person name="Zhang X."/>
            <person name="Liu X."/>
            <person name="Zhan S."/>
            <person name="St Leger R.J."/>
            <person name="Wang C."/>
        </authorList>
    </citation>
    <scope>NUCLEOTIDE SEQUENCE [LARGE SCALE GENOMIC DNA]</scope>
    <source>
        <strain evidence="6 7">ARSEF 1941</strain>
    </source>
</reference>
<dbReference type="PROSITE" id="PS50056">
    <property type="entry name" value="TYR_PHOSPHATASE_2"/>
    <property type="match status" value="1"/>
</dbReference>
<feature type="region of interest" description="Disordered" evidence="3">
    <location>
        <begin position="154"/>
        <end position="194"/>
    </location>
</feature>
<protein>
    <recommendedName>
        <fullName evidence="1">phosphatidylinositol-3,4,5-trisphosphate 3-phosphatase</fullName>
        <ecNumber evidence="1">3.1.3.67</ecNumber>
    </recommendedName>
</protein>
<dbReference type="GeneID" id="63738015"/>
<dbReference type="InterPro" id="IPR051281">
    <property type="entry name" value="Dual-spec_lipid-protein_phosph"/>
</dbReference>
<dbReference type="InterPro" id="IPR000387">
    <property type="entry name" value="Tyr_Pase_dom"/>
</dbReference>
<dbReference type="CDD" id="cd14497">
    <property type="entry name" value="PTP_PTEN-like"/>
    <property type="match status" value="1"/>
</dbReference>